<reference evidence="1" key="1">
    <citation type="submission" date="2021-01" db="EMBL/GenBank/DDBJ databases">
        <authorList>
            <person name="Corre E."/>
            <person name="Pelletier E."/>
            <person name="Niang G."/>
            <person name="Scheremetjew M."/>
            <person name="Finn R."/>
            <person name="Kale V."/>
            <person name="Holt S."/>
            <person name="Cochrane G."/>
            <person name="Meng A."/>
            <person name="Brown T."/>
            <person name="Cohen L."/>
        </authorList>
    </citation>
    <scope>NUCLEOTIDE SEQUENCE</scope>
    <source>
        <strain evidence="1">CCMP127</strain>
    </source>
</reference>
<sequence>MTISEPYVLSSSHNIHDAGGHFLASAKECHWRTIKSNGFMMVSYTTGFSSTRDATKAKHSAVHKCSGEGGVRISKRRGCIPTKSCEAASKQTYSVCDGKWEARSISAANFQVASRNTNVKGVVGHCCFRSDKA</sequence>
<organism evidence="1">
    <name type="scientific">Amphora coffeiformis</name>
    <dbReference type="NCBI Taxonomy" id="265554"/>
    <lineage>
        <taxon>Eukaryota</taxon>
        <taxon>Sar</taxon>
        <taxon>Stramenopiles</taxon>
        <taxon>Ochrophyta</taxon>
        <taxon>Bacillariophyta</taxon>
        <taxon>Bacillariophyceae</taxon>
        <taxon>Bacillariophycidae</taxon>
        <taxon>Thalassiophysales</taxon>
        <taxon>Catenulaceae</taxon>
        <taxon>Amphora</taxon>
    </lineage>
</organism>
<name>A0A7S3L9L8_9STRA</name>
<gene>
    <name evidence="1" type="ORF">ACOF00016_LOCUS13334</name>
</gene>
<evidence type="ECO:0000313" key="1">
    <source>
        <dbReference type="EMBL" id="CAE0416276.1"/>
    </source>
</evidence>
<proteinExistence type="predicted"/>
<dbReference type="EMBL" id="HBIM01017287">
    <property type="protein sequence ID" value="CAE0416276.1"/>
    <property type="molecule type" value="Transcribed_RNA"/>
</dbReference>
<protein>
    <submittedName>
        <fullName evidence="1">Uncharacterized protein</fullName>
    </submittedName>
</protein>
<accession>A0A7S3L9L8</accession>
<dbReference type="AlphaFoldDB" id="A0A7S3L9L8"/>